<sequence>MTAGFLGNVKSPVESVTVDTTRLARVFHVFCGVYTRMHKLTPRQTTCLTRFLSALIDQDKARILVPAQEESTGFWFGGGNVVQDKDGSIWLCGRYRNHGDSRTGLEAGERGLECAVFRSDDGGQHVTKVHSWSKADVSLPDRKVLSIEGTALHQRDDGSWELFISTEKEMVYPEPLGTFQKPGTGVWTIDRISGSSLETLDPATLTPVLENTESPEFLHVKDPVVFDAPSGDTALVFCSHPFTWASGNSGLAVRKKGQEMFKVSHWEVVTRGAAWDVASTRLTGRLPLPQLGAFADLPPCAVYFYDGVECVRSHEENARAHKRPRGYSCEEISGAFFGWDESFPQMERLSVLRPLFISPMGTGCSRYIETLVTQDGILATWQQSQENLSQPLVGHFLPMDQVQRILGGS</sequence>
<reference evidence="1 2" key="1">
    <citation type="submission" date="2017-10" db="EMBL/GenBank/DDBJ databases">
        <title>Novel microbial diversity and functional potential in the marine mammal oral microbiome.</title>
        <authorList>
            <person name="Dudek N.K."/>
            <person name="Sun C.L."/>
            <person name="Burstein D."/>
            <person name="Kantor R.S."/>
            <person name="Aliaga Goltsman D.S."/>
            <person name="Bik E.M."/>
            <person name="Thomas B.C."/>
            <person name="Banfield J.F."/>
            <person name="Relman D.A."/>
        </authorList>
    </citation>
    <scope>NUCLEOTIDE SEQUENCE [LARGE SCALE GENOMIC DNA]</scope>
    <source>
        <strain evidence="1">DOLZORAL124_49_17</strain>
    </source>
</reference>
<evidence type="ECO:0000313" key="1">
    <source>
        <dbReference type="EMBL" id="PID57765.1"/>
    </source>
</evidence>
<dbReference type="AlphaFoldDB" id="A0A2G6E6U2"/>
<organism evidence="1 2">
    <name type="scientific">candidate division KSB3 bacterium</name>
    <dbReference type="NCBI Taxonomy" id="2044937"/>
    <lineage>
        <taxon>Bacteria</taxon>
        <taxon>candidate division KSB3</taxon>
    </lineage>
</organism>
<accession>A0A2G6E6U2</accession>
<protein>
    <submittedName>
        <fullName evidence="1">Uncharacterized protein</fullName>
    </submittedName>
</protein>
<comment type="caution">
    <text evidence="1">The sequence shown here is derived from an EMBL/GenBank/DDBJ whole genome shotgun (WGS) entry which is preliminary data.</text>
</comment>
<name>A0A2G6E6U2_9BACT</name>
<proteinExistence type="predicted"/>
<evidence type="ECO:0000313" key="2">
    <source>
        <dbReference type="Proteomes" id="UP000229740"/>
    </source>
</evidence>
<dbReference type="Proteomes" id="UP000229740">
    <property type="component" value="Unassembled WGS sequence"/>
</dbReference>
<gene>
    <name evidence="1" type="ORF">CSB45_05940</name>
</gene>
<dbReference type="EMBL" id="PDPS01000025">
    <property type="protein sequence ID" value="PID57765.1"/>
    <property type="molecule type" value="Genomic_DNA"/>
</dbReference>